<evidence type="ECO:0000313" key="2">
    <source>
        <dbReference type="Proteomes" id="UP000256491"/>
    </source>
</evidence>
<dbReference type="PROSITE" id="PS51257">
    <property type="entry name" value="PROKAR_LIPOPROTEIN"/>
    <property type="match status" value="1"/>
</dbReference>
<dbReference type="RefSeq" id="WP_115918141.1">
    <property type="nucleotide sequence ID" value="NZ_BJYH01000010.1"/>
</dbReference>
<protein>
    <recommendedName>
        <fullName evidence="3">Lipoprotein</fullName>
    </recommendedName>
</protein>
<comment type="caution">
    <text evidence="1">The sequence shown here is derived from an EMBL/GenBank/DDBJ whole genome shotgun (WGS) entry which is preliminary data.</text>
</comment>
<proteinExistence type="predicted"/>
<reference evidence="1 2" key="1">
    <citation type="journal article" date="2010" name="Syst. Appl. Microbiol.">
        <title>Four new species of Chryseobacterium from the rhizosphere of coastal sand dune plants, Chryseobacterium elymi sp. nov., Chryseobacterium hagamense sp. nov., Chryseobacterium lathyri sp. nov. and Chryseobacterium rhizosphaerae sp. nov.</title>
        <authorList>
            <person name="Cho S.H."/>
            <person name="Lee K.S."/>
            <person name="Shin D.S."/>
            <person name="Han J.H."/>
            <person name="Park K.S."/>
            <person name="Lee C.H."/>
            <person name="Park K.H."/>
            <person name="Kim S.B."/>
        </authorList>
    </citation>
    <scope>NUCLEOTIDE SEQUENCE [LARGE SCALE GENOMIC DNA]</scope>
    <source>
        <strain evidence="1 2">KCTC 22548</strain>
    </source>
</reference>
<evidence type="ECO:0008006" key="3">
    <source>
        <dbReference type="Google" id="ProtNLM"/>
    </source>
</evidence>
<organism evidence="1 2">
    <name type="scientific">Chryseobacterium rhizosphaerae</name>
    <dbReference type="NCBI Taxonomy" id="395937"/>
    <lineage>
        <taxon>Bacteria</taxon>
        <taxon>Pseudomonadati</taxon>
        <taxon>Bacteroidota</taxon>
        <taxon>Flavobacteriia</taxon>
        <taxon>Flavobacteriales</taxon>
        <taxon>Weeksellaceae</taxon>
        <taxon>Chryseobacterium group</taxon>
        <taxon>Chryseobacterium</taxon>
    </lineage>
</organism>
<name>A0ABX9ILC2_9FLAO</name>
<evidence type="ECO:0000313" key="1">
    <source>
        <dbReference type="EMBL" id="REC75943.1"/>
    </source>
</evidence>
<dbReference type="EMBL" id="QNUF01000008">
    <property type="protein sequence ID" value="REC75943.1"/>
    <property type="molecule type" value="Genomic_DNA"/>
</dbReference>
<gene>
    <name evidence="1" type="ORF">DRF57_09260</name>
</gene>
<keyword evidence="2" id="KW-1185">Reference proteome</keyword>
<sequence length="197" mass="22890">MYLRKILYTIGFLLLLSCKEKKQEVVQIKKTKSDTSVAYSIQENDTLQQSKGPINIKSVEDKTSPKEEEYSPDGNWQVDCKKGAGSLSIDGNEASLTVLYNQIYIDMKELKKYDFEKGIAYTLKEVPEDIGNIGRGLNWKEYVNNEPIAYLKIIDENTMLFYWYGFYNKTTKQRECKETNFQQESKTKEIILKRCSP</sequence>
<dbReference type="Proteomes" id="UP000256491">
    <property type="component" value="Unassembled WGS sequence"/>
</dbReference>
<accession>A0ABX9ILC2</accession>